<dbReference type="AlphaFoldDB" id="A0A9W6F6Q3"/>
<keyword evidence="3" id="KW-1185">Reference proteome</keyword>
<dbReference type="OrthoDB" id="542320at2759"/>
<evidence type="ECO:0000256" key="1">
    <source>
        <dbReference type="SAM" id="MobiDB-lite"/>
    </source>
</evidence>
<comment type="caution">
    <text evidence="2">The sequence shown here is derived from an EMBL/GenBank/DDBJ whole genome shotgun (WGS) entry which is preliminary data.</text>
</comment>
<feature type="region of interest" description="Disordered" evidence="1">
    <location>
        <begin position="143"/>
        <end position="173"/>
    </location>
</feature>
<dbReference type="EMBL" id="BRXU01000020">
    <property type="protein sequence ID" value="GLC57840.1"/>
    <property type="molecule type" value="Genomic_DNA"/>
</dbReference>
<evidence type="ECO:0000313" key="2">
    <source>
        <dbReference type="EMBL" id="GLC57840.1"/>
    </source>
</evidence>
<sequence>MLGNLRGAVQVAGLRGVMALPPGSITAPRMCILSCITDDSNAKVQFSTGAGGGGAGGAGAGAGAGSAAEASRGRALDSEDEDPAVLEQRKRRSIQTYLEQQLGGGDSDRVTLAVLLQRHGVVVRGGQPEALKLMEALAAWKRGEWRPQQQQQEEATTTTTSNSSASSSDSSSS</sequence>
<gene>
    <name evidence="2" type="primary">PLEST011515</name>
    <name evidence="2" type="ORF">PLESTB_001273000</name>
</gene>
<feature type="region of interest" description="Disordered" evidence="1">
    <location>
        <begin position="52"/>
        <end position="91"/>
    </location>
</feature>
<reference evidence="2 3" key="1">
    <citation type="journal article" date="2023" name="Commun. Biol.">
        <title>Reorganization of the ancestral sex-determining regions during the evolution of trioecy in Pleodorina starrii.</title>
        <authorList>
            <person name="Takahashi K."/>
            <person name="Suzuki S."/>
            <person name="Kawai-Toyooka H."/>
            <person name="Yamamoto K."/>
            <person name="Hamaji T."/>
            <person name="Ootsuki R."/>
            <person name="Yamaguchi H."/>
            <person name="Kawachi M."/>
            <person name="Higashiyama T."/>
            <person name="Nozaki H."/>
        </authorList>
    </citation>
    <scope>NUCLEOTIDE SEQUENCE [LARGE SCALE GENOMIC DNA]</scope>
    <source>
        <strain evidence="2 3">NIES-4479</strain>
    </source>
</reference>
<evidence type="ECO:0000313" key="3">
    <source>
        <dbReference type="Proteomes" id="UP001165080"/>
    </source>
</evidence>
<protein>
    <submittedName>
        <fullName evidence="2">Uncharacterized protein</fullName>
    </submittedName>
</protein>
<feature type="compositionally biased region" description="Low complexity" evidence="1">
    <location>
        <begin position="148"/>
        <end position="173"/>
    </location>
</feature>
<organism evidence="2 3">
    <name type="scientific">Pleodorina starrii</name>
    <dbReference type="NCBI Taxonomy" id="330485"/>
    <lineage>
        <taxon>Eukaryota</taxon>
        <taxon>Viridiplantae</taxon>
        <taxon>Chlorophyta</taxon>
        <taxon>core chlorophytes</taxon>
        <taxon>Chlorophyceae</taxon>
        <taxon>CS clade</taxon>
        <taxon>Chlamydomonadales</taxon>
        <taxon>Volvocaceae</taxon>
        <taxon>Pleodorina</taxon>
    </lineage>
</organism>
<dbReference type="Proteomes" id="UP001165080">
    <property type="component" value="Unassembled WGS sequence"/>
</dbReference>
<accession>A0A9W6F6Q3</accession>
<proteinExistence type="predicted"/>
<feature type="compositionally biased region" description="Gly residues" evidence="1">
    <location>
        <begin position="52"/>
        <end position="64"/>
    </location>
</feature>
<name>A0A9W6F6Q3_9CHLO</name>